<dbReference type="EMBL" id="LFZN01000383">
    <property type="protein sequence ID" value="KXS93812.1"/>
    <property type="molecule type" value="Genomic_DNA"/>
</dbReference>
<dbReference type="OrthoDB" id="66620at2759"/>
<dbReference type="InterPro" id="IPR013525">
    <property type="entry name" value="ABC2_TM"/>
</dbReference>
<dbReference type="GO" id="GO:0016020">
    <property type="term" value="C:membrane"/>
    <property type="evidence" value="ECO:0007669"/>
    <property type="project" value="UniProtKB-SubCell"/>
</dbReference>
<evidence type="ECO:0000256" key="3">
    <source>
        <dbReference type="ARBA" id="ARBA00022692"/>
    </source>
</evidence>
<dbReference type="GO" id="GO:0140359">
    <property type="term" value="F:ABC-type transporter activity"/>
    <property type="evidence" value="ECO:0007669"/>
    <property type="project" value="InterPro"/>
</dbReference>
<dbReference type="Proteomes" id="UP000070133">
    <property type="component" value="Unassembled WGS sequence"/>
</dbReference>
<feature type="transmembrane region" description="Helical" evidence="6">
    <location>
        <begin position="267"/>
        <end position="283"/>
    </location>
</feature>
<feature type="transmembrane region" description="Helical" evidence="6">
    <location>
        <begin position="132"/>
        <end position="150"/>
    </location>
</feature>
<comment type="caution">
    <text evidence="8">The sequence shown here is derived from an EMBL/GenBank/DDBJ whole genome shotgun (WGS) entry which is preliminary data.</text>
</comment>
<evidence type="ECO:0000256" key="2">
    <source>
        <dbReference type="ARBA" id="ARBA00022448"/>
    </source>
</evidence>
<accession>A0A139GUG3</accession>
<keyword evidence="2" id="KW-0813">Transport</keyword>
<feature type="transmembrane region" description="Helical" evidence="6">
    <location>
        <begin position="203"/>
        <end position="224"/>
    </location>
</feature>
<evidence type="ECO:0000313" key="9">
    <source>
        <dbReference type="Proteomes" id="UP000070133"/>
    </source>
</evidence>
<name>A0A139GUG3_9PEZI</name>
<evidence type="ECO:0000256" key="4">
    <source>
        <dbReference type="ARBA" id="ARBA00022989"/>
    </source>
</evidence>
<keyword evidence="5 6" id="KW-0472">Membrane</keyword>
<dbReference type="PANTHER" id="PTHR48041">
    <property type="entry name" value="ABC TRANSPORTER G FAMILY MEMBER 28"/>
    <property type="match status" value="1"/>
</dbReference>
<dbReference type="AlphaFoldDB" id="A0A139GUG3"/>
<gene>
    <name evidence="8" type="ORF">AC578_5123</name>
</gene>
<reference evidence="8 9" key="1">
    <citation type="submission" date="2015-07" db="EMBL/GenBank/DDBJ databases">
        <title>Comparative genomics of the Sigatoka disease complex on banana suggests a link between parallel evolutionary changes in Pseudocercospora fijiensis and Pseudocercospora eumusae and increased virulence on the banana host.</title>
        <authorList>
            <person name="Chang T.-C."/>
            <person name="Salvucci A."/>
            <person name="Crous P.W."/>
            <person name="Stergiopoulos I."/>
        </authorList>
    </citation>
    <scope>NUCLEOTIDE SEQUENCE [LARGE SCALE GENOMIC DNA]</scope>
    <source>
        <strain evidence="8 9">CBS 114824</strain>
    </source>
</reference>
<feature type="transmembrane region" description="Helical" evidence="6">
    <location>
        <begin position="162"/>
        <end position="183"/>
    </location>
</feature>
<proteinExistence type="predicted"/>
<dbReference type="STRING" id="321146.A0A139GUG3"/>
<sequence>MVIHQPRLEFLKLFKSILILSQNGRQAFNGSANGLLVRLSEWEELPPRVNHADLALEILADNQELPVGKIDEQDKEYKDLADSRQPSFTSISDTVSPIAIHGRIRFHNALPVLLWRTMLNYRRSPSIVVERVMQITSLGILLAILFTPIGNDTWSIQSRFGLFCQASALYFVGMLNAVAMYPAERRLFRQELIDGASSTEAFLAQYTIIGLIIQVTGSFLYSALLLRTRLPRNPGFFFSTAYTTLGVVSCGESIGLIVLSFINHDGLAIAIMAALLCLTKWKVHILASISMHGATFGCGSESADIGNCTVLSGRSILDLYGLNQPLATSCGILLGLVVGYRIVAY</sequence>
<evidence type="ECO:0000256" key="5">
    <source>
        <dbReference type="ARBA" id="ARBA00023136"/>
    </source>
</evidence>
<keyword evidence="9" id="KW-1185">Reference proteome</keyword>
<keyword evidence="4 6" id="KW-1133">Transmembrane helix</keyword>
<dbReference type="PANTHER" id="PTHR48041:SF119">
    <property type="entry name" value="ROA1P"/>
    <property type="match status" value="1"/>
</dbReference>
<dbReference type="Pfam" id="PF01061">
    <property type="entry name" value="ABC2_membrane"/>
    <property type="match status" value="1"/>
</dbReference>
<feature type="domain" description="ABC-2 type transporter transmembrane" evidence="7">
    <location>
        <begin position="112"/>
        <end position="277"/>
    </location>
</feature>
<organism evidence="8 9">
    <name type="scientific">Pseudocercospora eumusae</name>
    <dbReference type="NCBI Taxonomy" id="321146"/>
    <lineage>
        <taxon>Eukaryota</taxon>
        <taxon>Fungi</taxon>
        <taxon>Dikarya</taxon>
        <taxon>Ascomycota</taxon>
        <taxon>Pezizomycotina</taxon>
        <taxon>Dothideomycetes</taxon>
        <taxon>Dothideomycetidae</taxon>
        <taxon>Mycosphaerellales</taxon>
        <taxon>Mycosphaerellaceae</taxon>
        <taxon>Pseudocercospora</taxon>
    </lineage>
</organism>
<feature type="transmembrane region" description="Helical" evidence="6">
    <location>
        <begin position="236"/>
        <end position="261"/>
    </location>
</feature>
<keyword evidence="3 6" id="KW-0812">Transmembrane</keyword>
<comment type="subcellular location">
    <subcellularLocation>
        <location evidence="1">Membrane</location>
        <topology evidence="1">Multi-pass membrane protein</topology>
    </subcellularLocation>
</comment>
<evidence type="ECO:0000256" key="6">
    <source>
        <dbReference type="SAM" id="Phobius"/>
    </source>
</evidence>
<evidence type="ECO:0000256" key="1">
    <source>
        <dbReference type="ARBA" id="ARBA00004141"/>
    </source>
</evidence>
<dbReference type="InterPro" id="IPR050352">
    <property type="entry name" value="ABCG_transporters"/>
</dbReference>
<evidence type="ECO:0000259" key="7">
    <source>
        <dbReference type="Pfam" id="PF01061"/>
    </source>
</evidence>
<protein>
    <recommendedName>
        <fullName evidence="7">ABC-2 type transporter transmembrane domain-containing protein</fullName>
    </recommendedName>
</protein>
<evidence type="ECO:0000313" key="8">
    <source>
        <dbReference type="EMBL" id="KXS93812.1"/>
    </source>
</evidence>